<dbReference type="InterPro" id="IPR042100">
    <property type="entry name" value="Bug_dom1"/>
</dbReference>
<dbReference type="CDD" id="cd13578">
    <property type="entry name" value="PBP2_Bug27"/>
    <property type="match status" value="1"/>
</dbReference>
<dbReference type="Gene3D" id="3.40.190.150">
    <property type="entry name" value="Bordetella uptake gene, domain 1"/>
    <property type="match status" value="1"/>
</dbReference>
<proteinExistence type="inferred from homology"/>
<organism evidence="3 4">
    <name type="scientific">Falsiroseomonas stagni DSM 19981</name>
    <dbReference type="NCBI Taxonomy" id="1123062"/>
    <lineage>
        <taxon>Bacteria</taxon>
        <taxon>Pseudomonadati</taxon>
        <taxon>Pseudomonadota</taxon>
        <taxon>Alphaproteobacteria</taxon>
        <taxon>Acetobacterales</taxon>
        <taxon>Roseomonadaceae</taxon>
        <taxon>Falsiroseomonas</taxon>
    </lineage>
</organism>
<evidence type="ECO:0000256" key="2">
    <source>
        <dbReference type="SAM" id="SignalP"/>
    </source>
</evidence>
<keyword evidence="3" id="KW-0675">Receptor</keyword>
<accession>A0A1I4D5U9</accession>
<dbReference type="Gene3D" id="3.40.190.10">
    <property type="entry name" value="Periplasmic binding protein-like II"/>
    <property type="match status" value="1"/>
</dbReference>
<keyword evidence="4" id="KW-1185">Reference proteome</keyword>
<dbReference type="STRING" id="1123062.SAMN02745775_109184"/>
<feature type="chain" id="PRO_5011704912" evidence="2">
    <location>
        <begin position="22"/>
        <end position="322"/>
    </location>
</feature>
<reference evidence="3 4" key="1">
    <citation type="submission" date="2016-10" db="EMBL/GenBank/DDBJ databases">
        <authorList>
            <person name="de Groot N.N."/>
        </authorList>
    </citation>
    <scope>NUCLEOTIDE SEQUENCE [LARGE SCALE GENOMIC DNA]</scope>
    <source>
        <strain evidence="3 4">DSM 19981</strain>
    </source>
</reference>
<dbReference type="InterPro" id="IPR005064">
    <property type="entry name" value="BUG"/>
</dbReference>
<evidence type="ECO:0000256" key="1">
    <source>
        <dbReference type="ARBA" id="ARBA00006987"/>
    </source>
</evidence>
<dbReference type="Proteomes" id="UP000199473">
    <property type="component" value="Unassembled WGS sequence"/>
</dbReference>
<dbReference type="RefSeq" id="WP_217648791.1">
    <property type="nucleotide sequence ID" value="NZ_FOSQ01000009.1"/>
</dbReference>
<dbReference type="PANTHER" id="PTHR42928:SF5">
    <property type="entry name" value="BLR1237 PROTEIN"/>
    <property type="match status" value="1"/>
</dbReference>
<keyword evidence="2" id="KW-0732">Signal</keyword>
<dbReference type="Pfam" id="PF03401">
    <property type="entry name" value="TctC"/>
    <property type="match status" value="1"/>
</dbReference>
<dbReference type="EMBL" id="FOSQ01000009">
    <property type="protein sequence ID" value="SFK88505.1"/>
    <property type="molecule type" value="Genomic_DNA"/>
</dbReference>
<dbReference type="SUPFAM" id="SSF53850">
    <property type="entry name" value="Periplasmic binding protein-like II"/>
    <property type="match status" value="1"/>
</dbReference>
<feature type="signal peptide" evidence="2">
    <location>
        <begin position="1"/>
        <end position="21"/>
    </location>
</feature>
<sequence>MSRRTWLAAMLGAALALPAAAQESYPTRAIRYIVPFAAGGPSDIVARIMAPRMAATLGQPVVVENRVGAGGVTGVDVAAKAAPDGYTFAIGSAGALAISPNLGRGTPYDPMRDLVPITLGVLVPEPVVVPAVSPFRTIQELVAGAKARPGSLNFGSTGNGSMPHLAAEQLRAAAGIEIVHISYNSGGQLATAILRNEVQLGFADLPVLLAQIQAGALRALAVGTPQRLSWLPDVPTMTEVGLPAVDASNWHGLVASARTPAGPLAALRRAAIGALQDPEVIRLLDAQGAIPGGNSPNEFGAFIRRENEKWGEVIRRNNIQAD</sequence>
<dbReference type="PANTHER" id="PTHR42928">
    <property type="entry name" value="TRICARBOXYLATE-BINDING PROTEIN"/>
    <property type="match status" value="1"/>
</dbReference>
<comment type="similarity">
    <text evidence="1">Belongs to the UPF0065 (bug) family.</text>
</comment>
<dbReference type="PIRSF" id="PIRSF017082">
    <property type="entry name" value="YflP"/>
    <property type="match status" value="1"/>
</dbReference>
<protein>
    <submittedName>
        <fullName evidence="3">Tripartite-type tricarboxylate transporter, receptor component TctC</fullName>
    </submittedName>
</protein>
<evidence type="ECO:0000313" key="4">
    <source>
        <dbReference type="Proteomes" id="UP000199473"/>
    </source>
</evidence>
<name>A0A1I4D5U9_9PROT</name>
<gene>
    <name evidence="3" type="ORF">SAMN02745775_109184</name>
</gene>
<dbReference type="AlphaFoldDB" id="A0A1I4D5U9"/>
<evidence type="ECO:0000313" key="3">
    <source>
        <dbReference type="EMBL" id="SFK88505.1"/>
    </source>
</evidence>